<name>A0ABU9IWP1_9GAMM</name>
<keyword evidence="2" id="KW-1185">Reference proteome</keyword>
<protein>
    <submittedName>
        <fullName evidence="1">Uncharacterized protein</fullName>
    </submittedName>
</protein>
<evidence type="ECO:0000313" key="1">
    <source>
        <dbReference type="EMBL" id="MEL1263061.1"/>
    </source>
</evidence>
<accession>A0ABU9IWP1</accession>
<dbReference type="RefSeq" id="WP_341724259.1">
    <property type="nucleotide sequence ID" value="NZ_JBBWWT010000001.1"/>
</dbReference>
<organism evidence="1 2">
    <name type="scientific">Pseudoxanthomonas putridarboris</name>
    <dbReference type="NCBI Taxonomy" id="752605"/>
    <lineage>
        <taxon>Bacteria</taxon>
        <taxon>Pseudomonadati</taxon>
        <taxon>Pseudomonadota</taxon>
        <taxon>Gammaproteobacteria</taxon>
        <taxon>Lysobacterales</taxon>
        <taxon>Lysobacteraceae</taxon>
        <taxon>Pseudoxanthomonas</taxon>
    </lineage>
</organism>
<gene>
    <name evidence="1" type="ORF">AAD027_01555</name>
</gene>
<reference evidence="1 2" key="1">
    <citation type="submission" date="2024-04" db="EMBL/GenBank/DDBJ databases">
        <title>Draft genome sequence of Pseudoxanthomonas putridarboris WD12.</title>
        <authorList>
            <person name="Oh J."/>
        </authorList>
    </citation>
    <scope>NUCLEOTIDE SEQUENCE [LARGE SCALE GENOMIC DNA]</scope>
    <source>
        <strain evidence="1 2">WD12</strain>
    </source>
</reference>
<sequence>MEEVGNATAYAHRKRQDIIKNAQAIAELDMKLAKAWAKMELISETDGKTYLVRANHDELRVLQHKRASLKTAVKGSIDDALEIVIAYWIEARNAHNNIDPLRALHCLIECHFFLGITYSPKFDYEAKSEAGKKSGRKERDALARAVLDVMSTLEISKTIRDQEVLRGKIFDLIQAHPEHAGALRTYDEWALKGKSSDESTADRFSETLRKWVVGKKQPYPRVTALFEHLCRQIDANASTKKISSRKASS</sequence>
<dbReference type="EMBL" id="JBBWWT010000001">
    <property type="protein sequence ID" value="MEL1263061.1"/>
    <property type="molecule type" value="Genomic_DNA"/>
</dbReference>
<proteinExistence type="predicted"/>
<comment type="caution">
    <text evidence="1">The sequence shown here is derived from an EMBL/GenBank/DDBJ whole genome shotgun (WGS) entry which is preliminary data.</text>
</comment>
<dbReference type="Proteomes" id="UP001459204">
    <property type="component" value="Unassembled WGS sequence"/>
</dbReference>
<evidence type="ECO:0000313" key="2">
    <source>
        <dbReference type="Proteomes" id="UP001459204"/>
    </source>
</evidence>